<evidence type="ECO:0000256" key="1">
    <source>
        <dbReference type="SAM" id="Phobius"/>
    </source>
</evidence>
<keyword evidence="1" id="KW-0472">Membrane</keyword>
<keyword evidence="1" id="KW-0812">Transmembrane</keyword>
<dbReference type="RefSeq" id="WP_305473565.1">
    <property type="nucleotide sequence ID" value="NZ_JAUYVT010000308.1"/>
</dbReference>
<keyword evidence="1" id="KW-1133">Transmembrane helix</keyword>
<evidence type="ECO:0000313" key="2">
    <source>
        <dbReference type="EMBL" id="MDP2567235.1"/>
    </source>
</evidence>
<gene>
    <name evidence="2" type="ORF">Q8W34_21790</name>
</gene>
<proteinExistence type="predicted"/>
<reference evidence="2" key="1">
    <citation type="submission" date="2023-07" db="EMBL/GenBank/DDBJ databases">
        <title>Genome content predicts the carbon catabolic preferences of heterotrophic bacteria.</title>
        <authorList>
            <person name="Gralka M."/>
        </authorList>
    </citation>
    <scope>NUCLEOTIDE SEQUENCE</scope>
    <source>
        <strain evidence="2">4G09</strain>
    </source>
</reference>
<name>A0ABT9FKA4_9GAMM</name>
<keyword evidence="3" id="KW-1185">Reference proteome</keyword>
<dbReference type="EMBL" id="JAUYVT010000308">
    <property type="protein sequence ID" value="MDP2567235.1"/>
    <property type="molecule type" value="Genomic_DNA"/>
</dbReference>
<comment type="caution">
    <text evidence="2">The sequence shown here is derived from an EMBL/GenBank/DDBJ whole genome shotgun (WGS) entry which is preliminary data.</text>
</comment>
<protein>
    <submittedName>
        <fullName evidence="2">Uncharacterized protein</fullName>
    </submittedName>
</protein>
<accession>A0ABT9FKA4</accession>
<feature type="transmembrane region" description="Helical" evidence="1">
    <location>
        <begin position="36"/>
        <end position="58"/>
    </location>
</feature>
<dbReference type="Proteomes" id="UP001177212">
    <property type="component" value="Unassembled WGS sequence"/>
</dbReference>
<feature type="non-terminal residue" evidence="2">
    <location>
        <position position="1"/>
    </location>
</feature>
<evidence type="ECO:0000313" key="3">
    <source>
        <dbReference type="Proteomes" id="UP001177212"/>
    </source>
</evidence>
<sequence length="59" mass="6876">VSGLGFCLVRLLRFLVFLSLRGFFFAVVCRFRFVGVLGCFCFFVFNYVMVDWGFFLLAL</sequence>
<organism evidence="2 3">
    <name type="scientific">Pseudoalteromonas marina</name>
    <dbReference type="NCBI Taxonomy" id="267375"/>
    <lineage>
        <taxon>Bacteria</taxon>
        <taxon>Pseudomonadati</taxon>
        <taxon>Pseudomonadota</taxon>
        <taxon>Gammaproteobacteria</taxon>
        <taxon>Alteromonadales</taxon>
        <taxon>Pseudoalteromonadaceae</taxon>
        <taxon>Pseudoalteromonas</taxon>
    </lineage>
</organism>
<feature type="transmembrane region" description="Helical" evidence="1">
    <location>
        <begin position="12"/>
        <end position="29"/>
    </location>
</feature>